<dbReference type="GO" id="GO:0016702">
    <property type="term" value="F:oxidoreductase activity, acting on single donors with incorporation of molecular oxygen, incorporation of two atoms of oxygen"/>
    <property type="evidence" value="ECO:0007669"/>
    <property type="project" value="UniProtKB-ARBA"/>
</dbReference>
<evidence type="ECO:0000256" key="5">
    <source>
        <dbReference type="ARBA" id="ARBA00023002"/>
    </source>
</evidence>
<keyword evidence="3" id="KW-0479">Metal-binding</keyword>
<dbReference type="GO" id="GO:0008270">
    <property type="term" value="F:zinc ion binding"/>
    <property type="evidence" value="ECO:0007669"/>
    <property type="project" value="InterPro"/>
</dbReference>
<dbReference type="GeneID" id="93352802"/>
<feature type="domain" description="Extradiol ring-cleavage dioxygenase class III enzyme subunit B" evidence="6">
    <location>
        <begin position="28"/>
        <end position="243"/>
    </location>
</feature>
<evidence type="ECO:0000256" key="2">
    <source>
        <dbReference type="ARBA" id="ARBA00007581"/>
    </source>
</evidence>
<dbReference type="SUPFAM" id="SSF53213">
    <property type="entry name" value="LigB-like"/>
    <property type="match status" value="1"/>
</dbReference>
<comment type="cofactor">
    <cofactor evidence="1">
        <name>Zn(2+)</name>
        <dbReference type="ChEBI" id="CHEBI:29105"/>
    </cofactor>
</comment>
<dbReference type="Gene3D" id="3.40.830.10">
    <property type="entry name" value="LigB-like"/>
    <property type="match status" value="1"/>
</dbReference>
<dbReference type="InterPro" id="IPR004183">
    <property type="entry name" value="Xdiol_dOase_suB"/>
</dbReference>
<protein>
    <submittedName>
        <fullName evidence="7">Extradiol ring-cleavage dioxygenase, class III enzyme, subunit</fullName>
        <ecNumber evidence="7">1.13.-.-</ecNumber>
    </submittedName>
</protein>
<evidence type="ECO:0000256" key="4">
    <source>
        <dbReference type="ARBA" id="ARBA00022833"/>
    </source>
</evidence>
<evidence type="ECO:0000256" key="3">
    <source>
        <dbReference type="ARBA" id="ARBA00022723"/>
    </source>
</evidence>
<dbReference type="InterPro" id="IPR014436">
    <property type="entry name" value="Extradiol_dOase_DODA"/>
</dbReference>
<keyword evidence="5 7" id="KW-0560">Oxidoreductase</keyword>
<name>A0A378TZ50_NEIEL</name>
<sequence length="266" mass="29907">MRLPVLFIGHGSPLNAIRDSAYTEEWQNYGDELLDEYDGEIESILCISSQWQTEGTRVTSAEQPSTLHDFDDFPDELYRINYPAEGNPELAARIVALLGEEQAAADPQRGLDYSAWAVLKRLVPAADIPVVQMSLDSRLNAQGHFDLAAKLAPLRKEGVLIVAAGNIVSNLPLQDWQHPDRAGNAYPWADLAHELVNKWITGRRYDRLLDEAQYPVAIRQAFHNRQNFYPLLYALALRGEKEPIEFFNDEIIGKSVSMTSLVIGFV</sequence>
<organism evidence="7 8">
    <name type="scientific">Neisseria elongata</name>
    <dbReference type="NCBI Taxonomy" id="495"/>
    <lineage>
        <taxon>Bacteria</taxon>
        <taxon>Pseudomonadati</taxon>
        <taxon>Pseudomonadota</taxon>
        <taxon>Betaproteobacteria</taxon>
        <taxon>Neisseriales</taxon>
        <taxon>Neisseriaceae</taxon>
        <taxon>Neisseria</taxon>
    </lineage>
</organism>
<proteinExistence type="inferred from homology"/>
<evidence type="ECO:0000259" key="6">
    <source>
        <dbReference type="Pfam" id="PF02900"/>
    </source>
</evidence>
<evidence type="ECO:0000313" key="7">
    <source>
        <dbReference type="EMBL" id="STZ68305.1"/>
    </source>
</evidence>
<evidence type="ECO:0000313" key="8">
    <source>
        <dbReference type="Proteomes" id="UP000254927"/>
    </source>
</evidence>
<dbReference type="PIRSF" id="PIRSF006157">
    <property type="entry name" value="Doxgns_DODA"/>
    <property type="match status" value="1"/>
</dbReference>
<dbReference type="PANTHER" id="PTHR30096">
    <property type="entry name" value="4,5-DOPA DIOXYGENASE EXTRADIOL-LIKE PROTEIN"/>
    <property type="match status" value="1"/>
</dbReference>
<dbReference type="PANTHER" id="PTHR30096:SF0">
    <property type="entry name" value="4,5-DOPA DIOXYGENASE EXTRADIOL-LIKE PROTEIN"/>
    <property type="match status" value="1"/>
</dbReference>
<reference evidence="7 8" key="1">
    <citation type="submission" date="2018-06" db="EMBL/GenBank/DDBJ databases">
        <authorList>
            <consortium name="Pathogen Informatics"/>
            <person name="Doyle S."/>
        </authorList>
    </citation>
    <scope>NUCLEOTIDE SEQUENCE [LARGE SCALE GENOMIC DNA]</scope>
    <source>
        <strain evidence="7 8">NCTC10660</strain>
    </source>
</reference>
<dbReference type="CDD" id="cd07363">
    <property type="entry name" value="45_DOPA_Dioxygenase"/>
    <property type="match status" value="1"/>
</dbReference>
<evidence type="ECO:0000256" key="1">
    <source>
        <dbReference type="ARBA" id="ARBA00001947"/>
    </source>
</evidence>
<keyword evidence="7" id="KW-0223">Dioxygenase</keyword>
<keyword evidence="4" id="KW-0862">Zinc</keyword>
<comment type="similarity">
    <text evidence="2">Belongs to the DODA-type extradiol aromatic ring-opening dioxygenase family.</text>
</comment>
<dbReference type="GO" id="GO:0008198">
    <property type="term" value="F:ferrous iron binding"/>
    <property type="evidence" value="ECO:0007669"/>
    <property type="project" value="InterPro"/>
</dbReference>
<accession>A0A378TZ50</accession>
<dbReference type="AlphaFoldDB" id="A0A378TZ50"/>
<dbReference type="Proteomes" id="UP000254927">
    <property type="component" value="Unassembled WGS sequence"/>
</dbReference>
<dbReference type="Pfam" id="PF02900">
    <property type="entry name" value="LigB"/>
    <property type="match status" value="1"/>
</dbReference>
<dbReference type="EC" id="1.13.-.-" evidence="7"/>
<dbReference type="EMBL" id="UGQW01000002">
    <property type="protein sequence ID" value="STZ68305.1"/>
    <property type="molecule type" value="Genomic_DNA"/>
</dbReference>
<gene>
    <name evidence="7" type="primary">ygiD_2</name>
    <name evidence="7" type="ORF">NCTC10660_01817</name>
</gene>
<dbReference type="RefSeq" id="WP_074897982.1">
    <property type="nucleotide sequence ID" value="NZ_CP031252.1"/>
</dbReference>